<dbReference type="InterPro" id="IPR042099">
    <property type="entry name" value="ANL_N_sf"/>
</dbReference>
<organism evidence="1 2">
    <name type="scientific">Gemmata massiliana</name>
    <dbReference type="NCBI Taxonomy" id="1210884"/>
    <lineage>
        <taxon>Bacteria</taxon>
        <taxon>Pseudomonadati</taxon>
        <taxon>Planctomycetota</taxon>
        <taxon>Planctomycetia</taxon>
        <taxon>Gemmatales</taxon>
        <taxon>Gemmataceae</taxon>
        <taxon>Gemmata</taxon>
    </lineage>
</organism>
<name>A0A6P2D4K6_9BACT</name>
<dbReference type="Proteomes" id="UP000464178">
    <property type="component" value="Chromosome"/>
</dbReference>
<dbReference type="InterPro" id="IPR053158">
    <property type="entry name" value="CapK_Type1_Caps_Biosynth"/>
</dbReference>
<reference evidence="1 2" key="1">
    <citation type="submission" date="2019-05" db="EMBL/GenBank/DDBJ databases">
        <authorList>
            <consortium name="Science for Life Laboratories"/>
        </authorList>
    </citation>
    <scope>NUCLEOTIDE SEQUENCE [LARGE SCALE GENOMIC DNA]</scope>
    <source>
        <strain evidence="1">Soil9</strain>
    </source>
</reference>
<evidence type="ECO:0000313" key="1">
    <source>
        <dbReference type="EMBL" id="VTR94350.1"/>
    </source>
</evidence>
<dbReference type="Gene3D" id="3.40.50.12780">
    <property type="entry name" value="N-terminal domain of ligase-like"/>
    <property type="match status" value="1"/>
</dbReference>
<gene>
    <name evidence="1" type="ORF">SOIL9_33640</name>
</gene>
<dbReference type="KEGG" id="gms:SOIL9_33640"/>
<evidence type="ECO:0000313" key="2">
    <source>
        <dbReference type="Proteomes" id="UP000464178"/>
    </source>
</evidence>
<sequence>MLQQLSHLRETLNRAAQGSKYYARVLAGCDLNLQSIDEMRQLPILTRSLLMIHGLEMLITGAVPEYIRNTSGTTYGGASEPPLVRFISEEERRAWLRLHEVMMQGVKGPLPLAARLLSLDHGLDMPGAMPGFFPLPLEKAAHFRQIVHLLSSSYSFAGYSERIQLLIGSVTLLKSLTIMCLEHGVNASAFGVKLIKAHSQQLTPRWRGLLESYWEAEVEEVYGLSEVPGLYARRCDSCSLYHFTPLAAAEILDPISGKPVTSGVGKIIATGLYPLVSIQPIIRYDTEDIIEVSKDVCESAGARGFEFLGRQKHVILHPTATPCVSLLTPRMLNHILDDYPDIGIVPNDRAKHLPIRAGFGYQKYGLSMTRNDISDSVAIDLNIELCWSPLQYPRAAQELKAAITQRILTISPPLAKSIENKLISFNICFHEPGSTQLISGK</sequence>
<accession>A0A6P2D4K6</accession>
<keyword evidence="2" id="KW-1185">Reference proteome</keyword>
<protein>
    <submittedName>
        <fullName evidence="1">Coenzyme F390 synthetase-like protein</fullName>
    </submittedName>
</protein>
<dbReference type="PANTHER" id="PTHR36932:SF1">
    <property type="entry name" value="CAPSULAR POLYSACCHARIDE BIOSYNTHESIS PROTEIN"/>
    <property type="match status" value="1"/>
</dbReference>
<dbReference type="EMBL" id="LR593886">
    <property type="protein sequence ID" value="VTR94350.1"/>
    <property type="molecule type" value="Genomic_DNA"/>
</dbReference>
<dbReference type="AlphaFoldDB" id="A0A6P2D4K6"/>
<dbReference type="RefSeq" id="WP_162668898.1">
    <property type="nucleotide sequence ID" value="NZ_LR593886.1"/>
</dbReference>
<dbReference type="PANTHER" id="PTHR36932">
    <property type="entry name" value="CAPSULAR POLYSACCHARIDE BIOSYNTHESIS PROTEIN"/>
    <property type="match status" value="1"/>
</dbReference>
<proteinExistence type="predicted"/>